<sequence length="67" mass="6942">MSQDISDEMDSVMKAGGKLLSSNPAAFAAVGVALLLGGALAYTMVTRSKNVKVKVGGVEFEADFYPS</sequence>
<dbReference type="AlphaFoldDB" id="A0A1R4H0Y6"/>
<dbReference type="Proteomes" id="UP000195442">
    <property type="component" value="Unassembled WGS sequence"/>
</dbReference>
<evidence type="ECO:0000256" key="1">
    <source>
        <dbReference type="SAM" id="Phobius"/>
    </source>
</evidence>
<proteinExistence type="predicted"/>
<accession>A0A1R4H0Y6</accession>
<organism evidence="2 3">
    <name type="scientific">Crenothrix polyspora</name>
    <dbReference type="NCBI Taxonomy" id="360316"/>
    <lineage>
        <taxon>Bacteria</taxon>
        <taxon>Pseudomonadati</taxon>
        <taxon>Pseudomonadota</taxon>
        <taxon>Gammaproteobacteria</taxon>
        <taxon>Methylococcales</taxon>
        <taxon>Crenotrichaceae</taxon>
        <taxon>Crenothrix</taxon>
    </lineage>
</organism>
<evidence type="ECO:0000313" key="3">
    <source>
        <dbReference type="Proteomes" id="UP000195442"/>
    </source>
</evidence>
<dbReference type="EMBL" id="FUKJ01000045">
    <property type="protein sequence ID" value="SJM89907.1"/>
    <property type="molecule type" value="Genomic_DNA"/>
</dbReference>
<keyword evidence="1" id="KW-0812">Transmembrane</keyword>
<evidence type="ECO:0000313" key="2">
    <source>
        <dbReference type="EMBL" id="SJM89907.1"/>
    </source>
</evidence>
<dbReference type="RefSeq" id="WP_087145850.1">
    <property type="nucleotide sequence ID" value="NZ_FUKJ01000045.1"/>
</dbReference>
<gene>
    <name evidence="2" type="ORF">CRENPOLYSF2_1390017</name>
</gene>
<keyword evidence="1" id="KW-1133">Transmembrane helix</keyword>
<reference evidence="3" key="1">
    <citation type="submission" date="2017-02" db="EMBL/GenBank/DDBJ databases">
        <authorList>
            <person name="Daims H."/>
        </authorList>
    </citation>
    <scope>NUCLEOTIDE SEQUENCE [LARGE SCALE GENOMIC DNA]</scope>
</reference>
<feature type="transmembrane region" description="Helical" evidence="1">
    <location>
        <begin position="25"/>
        <end position="45"/>
    </location>
</feature>
<name>A0A1R4H0Y6_9GAMM</name>
<keyword evidence="3" id="KW-1185">Reference proteome</keyword>
<protein>
    <submittedName>
        <fullName evidence="2">Uncharacterized protein</fullName>
    </submittedName>
</protein>
<keyword evidence="1" id="KW-0472">Membrane</keyword>